<name>A0AA42CRH2_9SPHN</name>
<dbReference type="InterPro" id="IPR005625">
    <property type="entry name" value="PepSY-ass_TM"/>
</dbReference>
<dbReference type="EMBL" id="JANFAV010000015">
    <property type="protein sequence ID" value="MCW6536720.1"/>
    <property type="molecule type" value="Genomic_DNA"/>
</dbReference>
<comment type="caution">
    <text evidence="2">The sequence shown here is derived from an EMBL/GenBank/DDBJ whole genome shotgun (WGS) entry which is preliminary data.</text>
</comment>
<organism evidence="2 3">
    <name type="scientific">Sphingomonas lycopersici</name>
    <dbReference type="NCBI Taxonomy" id="2951807"/>
    <lineage>
        <taxon>Bacteria</taxon>
        <taxon>Pseudomonadati</taxon>
        <taxon>Pseudomonadota</taxon>
        <taxon>Alphaproteobacteria</taxon>
        <taxon>Sphingomonadales</taxon>
        <taxon>Sphingomonadaceae</taxon>
        <taxon>Sphingomonas</taxon>
    </lineage>
</organism>
<dbReference type="AlphaFoldDB" id="A0AA42CRH2"/>
<keyword evidence="1" id="KW-0472">Membrane</keyword>
<feature type="transmembrane region" description="Helical" evidence="1">
    <location>
        <begin position="196"/>
        <end position="214"/>
    </location>
</feature>
<feature type="transmembrane region" description="Helical" evidence="1">
    <location>
        <begin position="336"/>
        <end position="357"/>
    </location>
</feature>
<sequence length="380" mass="40319">MKTATMTSKKYAAGWRRALLKVHRWLGLAAGLFWLVQAITGCLITFHWEAEDLGYSAVHRATDFGRIERRLGALAPPGSGVVIKSVWTTAGLADRYDINLDDNGVQRAVRIAGDGTILGTRRKGALGVMGTLVSIHQTLLAGDIGEWIVGISGTLLLTNLVAGLWIGWPRKGSWRRTLTPATRGALVARVYSWHRAIGLWAAVPALVLVSAGVLRRFETGVSTLLGAKEVSLPPIAPIAITPIRFARAIGTAAAALPGSRFTMAALPSPNDATYRVRVLAPGEWRRAYGTSTVLVNANDGSVRGIFSAAAAPLPRAFVDDLYAIHTGEAAGLVGRVLATALGLWLAAMSSLGALLWSRRRASSAQRRASGGVAAAEPEIR</sequence>
<evidence type="ECO:0000313" key="3">
    <source>
        <dbReference type="Proteomes" id="UP001165565"/>
    </source>
</evidence>
<keyword evidence="1" id="KW-1133">Transmembrane helix</keyword>
<keyword evidence="3" id="KW-1185">Reference proteome</keyword>
<reference evidence="2" key="1">
    <citation type="submission" date="2022-06" db="EMBL/GenBank/DDBJ databases">
        <title>Sphingomonas sp. nov. isolated from rhizosphere soil of tomato.</title>
        <authorList>
            <person name="Dong H."/>
            <person name="Gao R."/>
        </authorList>
    </citation>
    <scope>NUCLEOTIDE SEQUENCE</scope>
    <source>
        <strain evidence="2">MMSM24</strain>
    </source>
</reference>
<gene>
    <name evidence="2" type="ORF">NEE01_18235</name>
</gene>
<evidence type="ECO:0000313" key="2">
    <source>
        <dbReference type="EMBL" id="MCW6536720.1"/>
    </source>
</evidence>
<feature type="transmembrane region" description="Helical" evidence="1">
    <location>
        <begin position="25"/>
        <end position="48"/>
    </location>
</feature>
<accession>A0AA42CRH2</accession>
<protein>
    <submittedName>
        <fullName evidence="2">PepSY domain-containing protein</fullName>
    </submittedName>
</protein>
<proteinExistence type="predicted"/>
<feature type="transmembrane region" description="Helical" evidence="1">
    <location>
        <begin position="147"/>
        <end position="168"/>
    </location>
</feature>
<evidence type="ECO:0000256" key="1">
    <source>
        <dbReference type="SAM" id="Phobius"/>
    </source>
</evidence>
<dbReference type="PANTHER" id="PTHR34219">
    <property type="entry name" value="IRON-REGULATED INNER MEMBRANE PROTEIN-RELATED"/>
    <property type="match status" value="1"/>
</dbReference>
<dbReference type="Pfam" id="PF03929">
    <property type="entry name" value="PepSY_TM"/>
    <property type="match status" value="1"/>
</dbReference>
<dbReference type="Proteomes" id="UP001165565">
    <property type="component" value="Unassembled WGS sequence"/>
</dbReference>
<keyword evidence="1" id="KW-0812">Transmembrane</keyword>